<dbReference type="GO" id="GO:0005975">
    <property type="term" value="P:carbohydrate metabolic process"/>
    <property type="evidence" value="ECO:0007669"/>
    <property type="project" value="InterPro"/>
</dbReference>
<keyword evidence="18" id="KW-1185">Reference proteome</keyword>
<dbReference type="GO" id="GO:0006516">
    <property type="term" value="P:glycoprotein catabolic process"/>
    <property type="evidence" value="ECO:0007669"/>
    <property type="project" value="TreeGrafter"/>
</dbReference>
<accession>A0A9X1WMT1</accession>
<name>A0A9X1WMT1_9BACL</name>
<keyword evidence="9" id="KW-0326">Glycosidase</keyword>
<comment type="caution">
    <text evidence="17">The sequence shown here is derived from an EMBL/GenBank/DDBJ whole genome shotgun (WGS) entry which is preliminary data.</text>
</comment>
<dbReference type="Gene3D" id="3.20.20.80">
    <property type="entry name" value="Glycosidases"/>
    <property type="match status" value="1"/>
</dbReference>
<dbReference type="PANTHER" id="PTHR43730">
    <property type="entry name" value="BETA-MANNOSIDASE"/>
    <property type="match status" value="1"/>
</dbReference>
<dbReference type="InterPro" id="IPR050887">
    <property type="entry name" value="Beta-mannosidase_GH2"/>
</dbReference>
<dbReference type="GO" id="GO:0004567">
    <property type="term" value="F:beta-mannosidase activity"/>
    <property type="evidence" value="ECO:0007669"/>
    <property type="project" value="UniProtKB-EC"/>
</dbReference>
<dbReference type="SUPFAM" id="SSF49303">
    <property type="entry name" value="beta-Galactosidase/glucuronidase domain"/>
    <property type="match status" value="3"/>
</dbReference>
<dbReference type="Pfam" id="PF17753">
    <property type="entry name" value="Ig_mannosidase"/>
    <property type="match status" value="1"/>
</dbReference>
<gene>
    <name evidence="17" type="ORF">MUG84_10415</name>
</gene>
<dbReference type="SUPFAM" id="SSF51445">
    <property type="entry name" value="(Trans)glycosidases"/>
    <property type="match status" value="1"/>
</dbReference>
<dbReference type="Gene3D" id="2.60.40.10">
    <property type="entry name" value="Immunoglobulins"/>
    <property type="match status" value="2"/>
</dbReference>
<feature type="domain" description="Mannosidase Ig/CBM-like" evidence="15">
    <location>
        <begin position="689"/>
        <end position="773"/>
    </location>
</feature>
<dbReference type="Proteomes" id="UP001139347">
    <property type="component" value="Unassembled WGS sequence"/>
</dbReference>
<sequence>MIIKDHWKLRDFRIGEARDLEVASPLFDDYFWMASEVPGDVHTTLIRHGLIDDPFYGHNDQKCRWVEDRIWWYRTVFTLDEVPGPNERMELVFEGLDTFATVYLNGAELGSTDNMFISHTFEVSRELKPGKNVIAVKFDPVHAKVGEKAVSTYWSGFSKERVWTRKNQSHYGWDWGPRLLCAGIWKEVRLEKSRHAKLEHVYARTAEIGTDQALVDVSLEIKAWDCKKTYTAFVELIDEEKGEAVASAEFKVDLSQGFMMDGASIGTRMTGSTRLEVAQPKLWWTHDLGTPFLYKLQITVSADGEAIDSRSQMFGVRSLELKLRDDSGNPTFTFVLNDVPVFAKGANWIPIDSFIAAVPDSRYSRLIRMAQGGNMNMLRVWGGGIYERDIFYDECDRLGILVWQDFMFACALYPDYNRNFMDNVRREIEHVTKRLRSRTCLALWCGNNENDWLYEALHSSGQIPHPFYGEKIYHEMMPALLEKLDPSRTFWPSSPFGGNDHNSRDEGDTHNWQVWHGNIEPRVFGEPQLQDYSIEGLSFKKFKEDHTKFASEFGMHASSTLYTLKRNIPESELVWGSTEMMNRNKDINHLKGIMLMEGYSGIPSNLEEYVNFSMLTQAEGLKYGIEHYRRNKPETSGALFWQFNDCWPGTSWSVIDYYGLPKAAYHYARKFFHPVLLTAEYTPGDSRLILWGLNDTRQTAKRTAEIKVYGIDGRCVYHRSYPVTIDAVGKQRIADITLEELLQDLDPSQAVCVIRWEYGTGEDNFYYFLDHKDMNFEPTRLNVQVNPQDSTVTVSAAGHLARMVKLELDAEWIEWEDNYFDLLPGQSRTLHVKQLEGKDIPWYTLRVSALNGTAN</sequence>
<dbReference type="InterPro" id="IPR017853">
    <property type="entry name" value="GH"/>
</dbReference>
<comment type="subcellular location">
    <subcellularLocation>
        <location evidence="2">Secreted</location>
    </subcellularLocation>
</comment>
<keyword evidence="6" id="KW-0964">Secreted</keyword>
<evidence type="ECO:0000256" key="6">
    <source>
        <dbReference type="ARBA" id="ARBA00022525"/>
    </source>
</evidence>
<dbReference type="EC" id="3.2.1.25" evidence="5"/>
<evidence type="ECO:0000256" key="8">
    <source>
        <dbReference type="ARBA" id="ARBA00023180"/>
    </source>
</evidence>
<evidence type="ECO:0000256" key="4">
    <source>
        <dbReference type="ARBA" id="ARBA00011738"/>
    </source>
</evidence>
<evidence type="ECO:0000259" key="16">
    <source>
        <dbReference type="Pfam" id="PF22666"/>
    </source>
</evidence>
<evidence type="ECO:0000313" key="17">
    <source>
        <dbReference type="EMBL" id="MCJ8012157.1"/>
    </source>
</evidence>
<evidence type="ECO:0000256" key="5">
    <source>
        <dbReference type="ARBA" id="ARBA00012754"/>
    </source>
</evidence>
<dbReference type="FunFam" id="3.20.20.80:FF:000050">
    <property type="entry name" value="Beta-mannosidase B"/>
    <property type="match status" value="1"/>
</dbReference>
<protein>
    <recommendedName>
        <fullName evidence="11">Beta-mannosidase B</fullName>
        <ecNumber evidence="5">3.2.1.25</ecNumber>
    </recommendedName>
    <alternativeName>
        <fullName evidence="12">Mannanase B</fullName>
    </alternativeName>
</protein>
<reference evidence="17" key="1">
    <citation type="submission" date="2022-04" db="EMBL/GenBank/DDBJ databases">
        <title>Paenibacillus mangrovi sp. nov., a novel endophytic bacterium isolated from bark of Kandelia candel.</title>
        <authorList>
            <person name="Tuo L."/>
        </authorList>
    </citation>
    <scope>NUCLEOTIDE SEQUENCE</scope>
    <source>
        <strain evidence="17">KQZ6P-2</strain>
    </source>
</reference>
<comment type="pathway">
    <text evidence="3">Glycan metabolism; N-glycan degradation.</text>
</comment>
<evidence type="ECO:0000256" key="2">
    <source>
        <dbReference type="ARBA" id="ARBA00004613"/>
    </source>
</evidence>
<dbReference type="Pfam" id="PF17786">
    <property type="entry name" value="Mannosidase_ig"/>
    <property type="match status" value="1"/>
</dbReference>
<evidence type="ECO:0000256" key="12">
    <source>
        <dbReference type="ARBA" id="ARBA00041614"/>
    </source>
</evidence>
<dbReference type="PANTHER" id="PTHR43730:SF1">
    <property type="entry name" value="BETA-MANNOSIDASE"/>
    <property type="match status" value="1"/>
</dbReference>
<evidence type="ECO:0000259" key="14">
    <source>
        <dbReference type="Pfam" id="PF17753"/>
    </source>
</evidence>
<evidence type="ECO:0000256" key="10">
    <source>
        <dbReference type="ARBA" id="ARBA00038429"/>
    </source>
</evidence>
<evidence type="ECO:0000256" key="9">
    <source>
        <dbReference type="ARBA" id="ARBA00023295"/>
    </source>
</evidence>
<keyword evidence="8" id="KW-0325">Glycoprotein</keyword>
<dbReference type="RefSeq" id="WP_244724820.1">
    <property type="nucleotide sequence ID" value="NZ_JALIRP010000003.1"/>
</dbReference>
<dbReference type="SUPFAM" id="SSF49785">
    <property type="entry name" value="Galactose-binding domain-like"/>
    <property type="match status" value="1"/>
</dbReference>
<dbReference type="InterPro" id="IPR054593">
    <property type="entry name" value="Beta-mannosidase-like_N2"/>
</dbReference>
<dbReference type="Pfam" id="PF00703">
    <property type="entry name" value="Glyco_hydro_2"/>
    <property type="match status" value="1"/>
</dbReference>
<comment type="catalytic activity">
    <reaction evidence="1">
        <text>Hydrolysis of terminal, non-reducing beta-D-mannose residues in beta-D-mannosides.</text>
        <dbReference type="EC" id="3.2.1.25"/>
    </reaction>
</comment>
<dbReference type="InterPro" id="IPR041447">
    <property type="entry name" value="Mannosidase_ig"/>
</dbReference>
<proteinExistence type="inferred from homology"/>
<evidence type="ECO:0000256" key="1">
    <source>
        <dbReference type="ARBA" id="ARBA00000829"/>
    </source>
</evidence>
<dbReference type="EMBL" id="JALIRP010000003">
    <property type="protein sequence ID" value="MCJ8012157.1"/>
    <property type="molecule type" value="Genomic_DNA"/>
</dbReference>
<organism evidence="17 18">
    <name type="scientific">Paenibacillus mangrovi</name>
    <dbReference type="NCBI Taxonomy" id="2931978"/>
    <lineage>
        <taxon>Bacteria</taxon>
        <taxon>Bacillati</taxon>
        <taxon>Bacillota</taxon>
        <taxon>Bacilli</taxon>
        <taxon>Bacillales</taxon>
        <taxon>Paenibacillaceae</taxon>
        <taxon>Paenibacillus</taxon>
    </lineage>
</organism>
<feature type="domain" description="Beta-mannosidase Ig-fold" evidence="14">
    <location>
        <begin position="781"/>
        <end position="834"/>
    </location>
</feature>
<feature type="domain" description="Glycoside hydrolase family 2 immunoglobulin-like beta-sandwich" evidence="13">
    <location>
        <begin position="198"/>
        <end position="317"/>
    </location>
</feature>
<dbReference type="Pfam" id="PF22666">
    <property type="entry name" value="Glyco_hydro_2_N2"/>
    <property type="match status" value="1"/>
</dbReference>
<evidence type="ECO:0000313" key="18">
    <source>
        <dbReference type="Proteomes" id="UP001139347"/>
    </source>
</evidence>
<evidence type="ECO:0000259" key="15">
    <source>
        <dbReference type="Pfam" id="PF17786"/>
    </source>
</evidence>
<evidence type="ECO:0000256" key="11">
    <source>
        <dbReference type="ARBA" id="ARBA00041069"/>
    </source>
</evidence>
<comment type="subunit">
    <text evidence="4">Homodimer.</text>
</comment>
<evidence type="ECO:0000256" key="7">
    <source>
        <dbReference type="ARBA" id="ARBA00022801"/>
    </source>
</evidence>
<dbReference type="GO" id="GO:0005576">
    <property type="term" value="C:extracellular region"/>
    <property type="evidence" value="ECO:0007669"/>
    <property type="project" value="UniProtKB-SubCell"/>
</dbReference>
<feature type="domain" description="Beta-mannosidase-like galactose-binding" evidence="16">
    <location>
        <begin position="28"/>
        <end position="186"/>
    </location>
</feature>
<keyword evidence="7" id="KW-0378">Hydrolase</keyword>
<dbReference type="InterPro" id="IPR006102">
    <property type="entry name" value="Ig-like_GH2"/>
</dbReference>
<dbReference type="InterPro" id="IPR041625">
    <property type="entry name" value="Beta-mannosidase_Ig"/>
</dbReference>
<evidence type="ECO:0000259" key="13">
    <source>
        <dbReference type="Pfam" id="PF00703"/>
    </source>
</evidence>
<dbReference type="AlphaFoldDB" id="A0A9X1WMT1"/>
<dbReference type="InterPro" id="IPR013783">
    <property type="entry name" value="Ig-like_fold"/>
</dbReference>
<comment type="similarity">
    <text evidence="10">Belongs to the glycosyl hydrolase 2 family. Beta-mannosidase B subfamily.</text>
</comment>
<evidence type="ECO:0000256" key="3">
    <source>
        <dbReference type="ARBA" id="ARBA00004740"/>
    </source>
</evidence>
<dbReference type="Gene3D" id="2.60.120.260">
    <property type="entry name" value="Galactose-binding domain-like"/>
    <property type="match status" value="1"/>
</dbReference>
<dbReference type="InterPro" id="IPR036156">
    <property type="entry name" value="Beta-gal/glucu_dom_sf"/>
</dbReference>
<dbReference type="InterPro" id="IPR008979">
    <property type="entry name" value="Galactose-bd-like_sf"/>
</dbReference>